<comment type="caution">
    <text evidence="1">The sequence shown here is derived from an EMBL/GenBank/DDBJ whole genome shotgun (WGS) entry which is preliminary data.</text>
</comment>
<dbReference type="Proteomes" id="UP001065298">
    <property type="component" value="Chromosome 13"/>
</dbReference>
<dbReference type="EMBL" id="CM046515">
    <property type="protein sequence ID" value="KAI8649142.1"/>
    <property type="molecule type" value="Genomic_DNA"/>
</dbReference>
<organism evidence="1 2">
    <name type="scientific">Fusarium keratoplasticum</name>
    <dbReference type="NCBI Taxonomy" id="1328300"/>
    <lineage>
        <taxon>Eukaryota</taxon>
        <taxon>Fungi</taxon>
        <taxon>Dikarya</taxon>
        <taxon>Ascomycota</taxon>
        <taxon>Pezizomycotina</taxon>
        <taxon>Sordariomycetes</taxon>
        <taxon>Hypocreomycetidae</taxon>
        <taxon>Hypocreales</taxon>
        <taxon>Nectriaceae</taxon>
        <taxon>Fusarium</taxon>
        <taxon>Fusarium solani species complex</taxon>
    </lineage>
</organism>
<sequence length="707" mass="80084">MHLETTIGGDCDARDEPNPGFNNDDVSHLIYEPLNPTIDEIRLLALHPASQVDSTLFCTLSYASLAAEIPEYEALSYVWGKPNLSASILLNDVNFHVTPSLASILSALRLENQTRVLWIDALCINQSDVQERSQQVALMRKIYSCCRQDIAWLGELPDNDPEPEPACDNQYRFRPQRSTVREGMEFMYQLTQKNPETLKSLRDKFNSLFSGEDHSPPRQDGLEHFPDFLLAHNDQEKLSALFRGPSFWWRLWIVQELSMAPRVVLMCEGAELNWDALSTLFKDEPYFDAFHTTDHHGGYRYFSSIFLKVKLVEDQRQLSSSALPTRNRNESSLMDVLGRFRNLQSTDPRDKIYGLLGLVTQDHGIVVDYSKPLRDLYKEATLSIINLSKNLDIICQNPFEREGGPLVLGQDEDAAQAPDMFPSWTAEFHLGRPDCVSILFAQRGIFKAGSRQLETPCRLLGPKKDVLIVKGSVLGRIGPVLQGGSPNLNVRTEATEIMRMYLGQDALDDPSRHHYAPVIGGKQVSPKETIIRAYWRTLVKDCTAPPRMRRLLKSEIESLDPINRDHLQAGQVLQTFQIPLDESKSRSAFSYHTGNDPDFAEIEESKNLELTFLPWISYSDRDWMFTVADNGLFLLARPGVRQGDVIAVLDGAKIPMVLRRAETNHEHQDLGEVYQVVCSTYVHGFMNGEAEIGVSKGWLEKKDFLIA</sequence>
<protein>
    <submittedName>
        <fullName evidence="1">HET domain-containing protein</fullName>
    </submittedName>
</protein>
<name>A0ACC0QB20_9HYPO</name>
<keyword evidence="2" id="KW-1185">Reference proteome</keyword>
<gene>
    <name evidence="1" type="ORF">NCS57_01450300</name>
</gene>
<reference evidence="1" key="1">
    <citation type="submission" date="2022-06" db="EMBL/GenBank/DDBJ databases">
        <title>Fusarium solani species complex genomes reveal bases of compartmentalisation and animal pathogenesis.</title>
        <authorList>
            <person name="Tsai I.J."/>
        </authorList>
    </citation>
    <scope>NUCLEOTIDE SEQUENCE</scope>
    <source>
        <strain evidence="1">Fu6.1</strain>
    </source>
</reference>
<accession>A0ACC0QB20</accession>
<evidence type="ECO:0000313" key="2">
    <source>
        <dbReference type="Proteomes" id="UP001065298"/>
    </source>
</evidence>
<proteinExistence type="predicted"/>
<evidence type="ECO:0000313" key="1">
    <source>
        <dbReference type="EMBL" id="KAI8649142.1"/>
    </source>
</evidence>